<dbReference type="Proteomes" id="UP000777438">
    <property type="component" value="Unassembled WGS sequence"/>
</dbReference>
<feature type="chain" id="PRO_5040420168" evidence="1">
    <location>
        <begin position="19"/>
        <end position="270"/>
    </location>
</feature>
<organism evidence="2 3">
    <name type="scientific">Thelonectria olida</name>
    <dbReference type="NCBI Taxonomy" id="1576542"/>
    <lineage>
        <taxon>Eukaryota</taxon>
        <taxon>Fungi</taxon>
        <taxon>Dikarya</taxon>
        <taxon>Ascomycota</taxon>
        <taxon>Pezizomycotina</taxon>
        <taxon>Sordariomycetes</taxon>
        <taxon>Hypocreomycetidae</taxon>
        <taxon>Hypocreales</taxon>
        <taxon>Nectriaceae</taxon>
        <taxon>Thelonectria</taxon>
    </lineage>
</organism>
<evidence type="ECO:0000256" key="1">
    <source>
        <dbReference type="SAM" id="SignalP"/>
    </source>
</evidence>
<protein>
    <submittedName>
        <fullName evidence="2">Uncharacterized protein</fullName>
    </submittedName>
</protein>
<evidence type="ECO:0000313" key="2">
    <source>
        <dbReference type="EMBL" id="KAH6871570.1"/>
    </source>
</evidence>
<comment type="caution">
    <text evidence="2">The sequence shown here is derived from an EMBL/GenBank/DDBJ whole genome shotgun (WGS) entry which is preliminary data.</text>
</comment>
<proteinExistence type="predicted"/>
<gene>
    <name evidence="2" type="ORF">B0T10DRAFT_500489</name>
</gene>
<sequence>MRFFFGILLCFLVVNVSAGGIRGAYERMFVWFAYQAQIDYLMQTDGHLDHLEICPTEEGTGRENTLTFNEFIQYTNLAADGTKAPMPSVKEAVTLQVDKTAQSLYSHKGWLENRWQVPGNIINMKGTGGGYDRMMLEVSKVVWGIKNNGIDNTKLRNAIDAIQKVVISREIDYEKYRMPAMKADPAFTGQNKVTWVTDQLVLRSEPKAEKLDIVDTQAKNPGISGLAKKIDTWEKTTYFADKTDGPNRSRHKRAVMNSQRCVNMATTGSC</sequence>
<keyword evidence="1" id="KW-0732">Signal</keyword>
<dbReference type="AlphaFoldDB" id="A0A9P8VRI9"/>
<reference evidence="2 3" key="1">
    <citation type="journal article" date="2021" name="Nat. Commun.">
        <title>Genetic determinants of endophytism in the Arabidopsis root mycobiome.</title>
        <authorList>
            <person name="Mesny F."/>
            <person name="Miyauchi S."/>
            <person name="Thiergart T."/>
            <person name="Pickel B."/>
            <person name="Atanasova L."/>
            <person name="Karlsson M."/>
            <person name="Huettel B."/>
            <person name="Barry K.W."/>
            <person name="Haridas S."/>
            <person name="Chen C."/>
            <person name="Bauer D."/>
            <person name="Andreopoulos W."/>
            <person name="Pangilinan J."/>
            <person name="LaButti K."/>
            <person name="Riley R."/>
            <person name="Lipzen A."/>
            <person name="Clum A."/>
            <person name="Drula E."/>
            <person name="Henrissat B."/>
            <person name="Kohler A."/>
            <person name="Grigoriev I.V."/>
            <person name="Martin F.M."/>
            <person name="Hacquard S."/>
        </authorList>
    </citation>
    <scope>NUCLEOTIDE SEQUENCE [LARGE SCALE GENOMIC DNA]</scope>
    <source>
        <strain evidence="2 3">MPI-CAGE-CH-0241</strain>
    </source>
</reference>
<accession>A0A9P8VRI9</accession>
<feature type="signal peptide" evidence="1">
    <location>
        <begin position="1"/>
        <end position="18"/>
    </location>
</feature>
<name>A0A9P8VRI9_9HYPO</name>
<dbReference type="OrthoDB" id="4889343at2759"/>
<keyword evidence="3" id="KW-1185">Reference proteome</keyword>
<evidence type="ECO:0000313" key="3">
    <source>
        <dbReference type="Proteomes" id="UP000777438"/>
    </source>
</evidence>
<dbReference type="EMBL" id="JAGPYM010000053">
    <property type="protein sequence ID" value="KAH6871570.1"/>
    <property type="molecule type" value="Genomic_DNA"/>
</dbReference>